<dbReference type="AlphaFoldDB" id="A0A6A6FG43"/>
<dbReference type="Proteomes" id="UP000799539">
    <property type="component" value="Unassembled WGS sequence"/>
</dbReference>
<accession>A0A6A6FG43</accession>
<organism evidence="2 3">
    <name type="scientific">Cercospora zeae-maydis SCOH1-5</name>
    <dbReference type="NCBI Taxonomy" id="717836"/>
    <lineage>
        <taxon>Eukaryota</taxon>
        <taxon>Fungi</taxon>
        <taxon>Dikarya</taxon>
        <taxon>Ascomycota</taxon>
        <taxon>Pezizomycotina</taxon>
        <taxon>Dothideomycetes</taxon>
        <taxon>Dothideomycetidae</taxon>
        <taxon>Mycosphaerellales</taxon>
        <taxon>Mycosphaerellaceae</taxon>
        <taxon>Cercospora</taxon>
    </lineage>
</organism>
<feature type="region of interest" description="Disordered" evidence="1">
    <location>
        <begin position="17"/>
        <end position="96"/>
    </location>
</feature>
<dbReference type="EMBL" id="ML992673">
    <property type="protein sequence ID" value="KAF2212355.1"/>
    <property type="molecule type" value="Genomic_DNA"/>
</dbReference>
<reference evidence="2" key="1">
    <citation type="journal article" date="2020" name="Stud. Mycol.">
        <title>101 Dothideomycetes genomes: a test case for predicting lifestyles and emergence of pathogens.</title>
        <authorList>
            <person name="Haridas S."/>
            <person name="Albert R."/>
            <person name="Binder M."/>
            <person name="Bloem J."/>
            <person name="Labutti K."/>
            <person name="Salamov A."/>
            <person name="Andreopoulos B."/>
            <person name="Baker S."/>
            <person name="Barry K."/>
            <person name="Bills G."/>
            <person name="Bluhm B."/>
            <person name="Cannon C."/>
            <person name="Castanera R."/>
            <person name="Culley D."/>
            <person name="Daum C."/>
            <person name="Ezra D."/>
            <person name="Gonzalez J."/>
            <person name="Henrissat B."/>
            <person name="Kuo A."/>
            <person name="Liang C."/>
            <person name="Lipzen A."/>
            <person name="Lutzoni F."/>
            <person name="Magnuson J."/>
            <person name="Mondo S."/>
            <person name="Nolan M."/>
            <person name="Ohm R."/>
            <person name="Pangilinan J."/>
            <person name="Park H.-J."/>
            <person name="Ramirez L."/>
            <person name="Alfaro M."/>
            <person name="Sun H."/>
            <person name="Tritt A."/>
            <person name="Yoshinaga Y."/>
            <person name="Zwiers L.-H."/>
            <person name="Turgeon B."/>
            <person name="Goodwin S."/>
            <person name="Spatafora J."/>
            <person name="Crous P."/>
            <person name="Grigoriev I."/>
        </authorList>
    </citation>
    <scope>NUCLEOTIDE SEQUENCE</scope>
    <source>
        <strain evidence="2">SCOH1-5</strain>
    </source>
</reference>
<evidence type="ECO:0000256" key="1">
    <source>
        <dbReference type="SAM" id="MobiDB-lite"/>
    </source>
</evidence>
<sequence length="224" mass="24742">MPRASRPIRAIPAAALGKLSPIDPHPGRTFATGQIPPPEIQFDFSILDPGPSPLQLPSPKRRDASCRSRPHLPTIPQVAETLSSSDSSSSQTTPTPYAASDFLQLSEPVSALLQPQDATNHPPARSGAPELQEDAHTDSQPSRFETMPNQIAEPRAIDFPELMAPRKHCLFNRRDCTDTAQPKYVCYGCYIRTKRQTRWGERLLRKLLFLAWLALQSAVVATIT</sequence>
<evidence type="ECO:0000313" key="2">
    <source>
        <dbReference type="EMBL" id="KAF2212355.1"/>
    </source>
</evidence>
<evidence type="ECO:0000313" key="3">
    <source>
        <dbReference type="Proteomes" id="UP000799539"/>
    </source>
</evidence>
<feature type="compositionally biased region" description="Polar residues" evidence="1">
    <location>
        <begin position="138"/>
        <end position="147"/>
    </location>
</feature>
<proteinExistence type="predicted"/>
<feature type="region of interest" description="Disordered" evidence="1">
    <location>
        <begin position="114"/>
        <end position="147"/>
    </location>
</feature>
<name>A0A6A6FG43_9PEZI</name>
<protein>
    <submittedName>
        <fullName evidence="2">Uncharacterized protein</fullName>
    </submittedName>
</protein>
<keyword evidence="3" id="KW-1185">Reference proteome</keyword>
<gene>
    <name evidence="2" type="ORF">CERZMDRAFT_97631</name>
</gene>